<comment type="caution">
    <text evidence="2">The sequence shown here is derived from an EMBL/GenBank/DDBJ whole genome shotgun (WGS) entry which is preliminary data.</text>
</comment>
<evidence type="ECO:0000313" key="2">
    <source>
        <dbReference type="EMBL" id="MBB5354039.1"/>
    </source>
</evidence>
<feature type="region of interest" description="Disordered" evidence="1">
    <location>
        <begin position="1"/>
        <end position="29"/>
    </location>
</feature>
<feature type="compositionally biased region" description="Polar residues" evidence="1">
    <location>
        <begin position="1"/>
        <end position="16"/>
    </location>
</feature>
<protein>
    <submittedName>
        <fullName evidence="2">Uncharacterized protein</fullName>
    </submittedName>
</protein>
<name>A0A840VJS4_9BACT</name>
<dbReference type="AlphaFoldDB" id="A0A840VJS4"/>
<dbReference type="EMBL" id="JACHFD010000081">
    <property type="protein sequence ID" value="MBB5354039.1"/>
    <property type="molecule type" value="Genomic_DNA"/>
</dbReference>
<accession>A0A840VJS4</accession>
<gene>
    <name evidence="2" type="ORF">HNR46_004311</name>
</gene>
<proteinExistence type="predicted"/>
<sequence>MNRTTSAITLQFTPESSEPAPTGQTDVAGSVPLTRQVADESGTSSEVLVQGAFSLSIPASSRARPYGCDLKQSGTVGVG</sequence>
<reference evidence="2 3" key="1">
    <citation type="submission" date="2020-08" db="EMBL/GenBank/DDBJ databases">
        <title>Genomic Encyclopedia of Type Strains, Phase IV (KMG-IV): sequencing the most valuable type-strain genomes for metagenomic binning, comparative biology and taxonomic classification.</title>
        <authorList>
            <person name="Goeker M."/>
        </authorList>
    </citation>
    <scope>NUCLEOTIDE SEQUENCE [LARGE SCALE GENOMIC DNA]</scope>
    <source>
        <strain evidence="2 3">YC6886</strain>
    </source>
</reference>
<dbReference type="Proteomes" id="UP000557717">
    <property type="component" value="Unassembled WGS sequence"/>
</dbReference>
<organism evidence="2 3">
    <name type="scientific">Haloferula luteola</name>
    <dbReference type="NCBI Taxonomy" id="595692"/>
    <lineage>
        <taxon>Bacteria</taxon>
        <taxon>Pseudomonadati</taxon>
        <taxon>Verrucomicrobiota</taxon>
        <taxon>Verrucomicrobiia</taxon>
        <taxon>Verrucomicrobiales</taxon>
        <taxon>Verrucomicrobiaceae</taxon>
        <taxon>Haloferula</taxon>
    </lineage>
</organism>
<keyword evidence="3" id="KW-1185">Reference proteome</keyword>
<evidence type="ECO:0000256" key="1">
    <source>
        <dbReference type="SAM" id="MobiDB-lite"/>
    </source>
</evidence>
<evidence type="ECO:0000313" key="3">
    <source>
        <dbReference type="Proteomes" id="UP000557717"/>
    </source>
</evidence>